<dbReference type="InterPro" id="IPR039600">
    <property type="entry name" value="TANGO6/Rtp1"/>
</dbReference>
<feature type="domain" description="TANGO6 HEAT repeat" evidence="4">
    <location>
        <begin position="361"/>
        <end position="601"/>
    </location>
</feature>
<dbReference type="PANTHER" id="PTHR20959">
    <property type="entry name" value="TRANSPORT AND GOLGI ORGANIZATION PROTEIN 6 FAMILY MEMBER"/>
    <property type="match status" value="1"/>
</dbReference>
<name>A0A9D4IL46_DREPO</name>
<evidence type="ECO:0000313" key="6">
    <source>
        <dbReference type="EMBL" id="KAH3778370.1"/>
    </source>
</evidence>
<comment type="similarity">
    <text evidence="1">Belongs to the Tango6 family.</text>
</comment>
<dbReference type="InterPro" id="IPR011989">
    <property type="entry name" value="ARM-like"/>
</dbReference>
<proteinExistence type="inferred from homology"/>
<feature type="domain" description="RNA polymerase II assembly factor Rtp1 C-terminal" evidence="3">
    <location>
        <begin position="922"/>
        <end position="1041"/>
    </location>
</feature>
<dbReference type="Proteomes" id="UP000828390">
    <property type="component" value="Unassembled WGS sequence"/>
</dbReference>
<organism evidence="6 7">
    <name type="scientific">Dreissena polymorpha</name>
    <name type="common">Zebra mussel</name>
    <name type="synonym">Mytilus polymorpha</name>
    <dbReference type="NCBI Taxonomy" id="45954"/>
    <lineage>
        <taxon>Eukaryota</taxon>
        <taxon>Metazoa</taxon>
        <taxon>Spiralia</taxon>
        <taxon>Lophotrochozoa</taxon>
        <taxon>Mollusca</taxon>
        <taxon>Bivalvia</taxon>
        <taxon>Autobranchia</taxon>
        <taxon>Heteroconchia</taxon>
        <taxon>Euheterodonta</taxon>
        <taxon>Imparidentia</taxon>
        <taxon>Neoheterodontei</taxon>
        <taxon>Myida</taxon>
        <taxon>Dreissenoidea</taxon>
        <taxon>Dreissenidae</taxon>
        <taxon>Dreissena</taxon>
    </lineage>
</organism>
<dbReference type="Pfam" id="PF23565">
    <property type="entry name" value="ARM_TANGO6"/>
    <property type="match status" value="1"/>
</dbReference>
<feature type="compositionally biased region" description="Polar residues" evidence="2">
    <location>
        <begin position="844"/>
        <end position="879"/>
    </location>
</feature>
<feature type="region of interest" description="Disordered" evidence="2">
    <location>
        <begin position="837"/>
        <end position="881"/>
    </location>
</feature>
<dbReference type="SUPFAM" id="SSF48371">
    <property type="entry name" value="ARM repeat"/>
    <property type="match status" value="1"/>
</dbReference>
<evidence type="ECO:0000259" key="4">
    <source>
        <dbReference type="Pfam" id="PF23565"/>
    </source>
</evidence>
<evidence type="ECO:0000259" key="3">
    <source>
        <dbReference type="Pfam" id="PF10363"/>
    </source>
</evidence>
<evidence type="ECO:0000259" key="5">
    <source>
        <dbReference type="Pfam" id="PF25267"/>
    </source>
</evidence>
<protein>
    <recommendedName>
        <fullName evidence="8">Transport and Golgi organization protein 6 homolog</fullName>
    </recommendedName>
</protein>
<keyword evidence="7" id="KW-1185">Reference proteome</keyword>
<evidence type="ECO:0000256" key="1">
    <source>
        <dbReference type="ARBA" id="ARBA00005724"/>
    </source>
</evidence>
<evidence type="ECO:0008006" key="8">
    <source>
        <dbReference type="Google" id="ProtNLM"/>
    </source>
</evidence>
<dbReference type="Gene3D" id="1.25.10.10">
    <property type="entry name" value="Leucine-rich Repeat Variant"/>
    <property type="match status" value="1"/>
</dbReference>
<comment type="caution">
    <text evidence="6">The sequence shown here is derived from an EMBL/GenBank/DDBJ whole genome shotgun (WGS) entry which is preliminary data.</text>
</comment>
<gene>
    <name evidence="6" type="ORF">DPMN_179825</name>
</gene>
<dbReference type="EMBL" id="JAIWYP010000009">
    <property type="protein sequence ID" value="KAH3778370.1"/>
    <property type="molecule type" value="Genomic_DNA"/>
</dbReference>
<reference evidence="6" key="2">
    <citation type="submission" date="2020-11" db="EMBL/GenBank/DDBJ databases">
        <authorList>
            <person name="McCartney M.A."/>
            <person name="Auch B."/>
            <person name="Kono T."/>
            <person name="Mallez S."/>
            <person name="Becker A."/>
            <person name="Gohl D.M."/>
            <person name="Silverstein K.A.T."/>
            <person name="Koren S."/>
            <person name="Bechman K.B."/>
            <person name="Herman A."/>
            <person name="Abrahante J.E."/>
            <person name="Garbe J."/>
        </authorList>
    </citation>
    <scope>NUCLEOTIDE SEQUENCE</scope>
    <source>
        <strain evidence="6">Duluth1</strain>
        <tissue evidence="6">Whole animal</tissue>
    </source>
</reference>
<feature type="domain" description="TANGO6 N-terminal" evidence="5">
    <location>
        <begin position="11"/>
        <end position="238"/>
    </location>
</feature>
<dbReference type="InterPro" id="IPR057407">
    <property type="entry name" value="HEAT_TANGO6"/>
</dbReference>
<dbReference type="InterPro" id="IPR016024">
    <property type="entry name" value="ARM-type_fold"/>
</dbReference>
<dbReference type="InterPro" id="IPR057347">
    <property type="entry name" value="TANGO6_N"/>
</dbReference>
<dbReference type="Pfam" id="PF10363">
    <property type="entry name" value="RTP1_C1"/>
    <property type="match status" value="1"/>
</dbReference>
<dbReference type="Pfam" id="PF25267">
    <property type="entry name" value="TANGO6_N"/>
    <property type="match status" value="2"/>
</dbReference>
<reference evidence="6" key="1">
    <citation type="journal article" date="2019" name="bioRxiv">
        <title>The Genome of the Zebra Mussel, Dreissena polymorpha: A Resource for Invasive Species Research.</title>
        <authorList>
            <person name="McCartney M.A."/>
            <person name="Auch B."/>
            <person name="Kono T."/>
            <person name="Mallez S."/>
            <person name="Zhang Y."/>
            <person name="Obille A."/>
            <person name="Becker A."/>
            <person name="Abrahante J.E."/>
            <person name="Garbe J."/>
            <person name="Badalamenti J.P."/>
            <person name="Herman A."/>
            <person name="Mangelson H."/>
            <person name="Liachko I."/>
            <person name="Sullivan S."/>
            <person name="Sone E.D."/>
            <person name="Koren S."/>
            <person name="Silverstein K.A.T."/>
            <person name="Beckman K.B."/>
            <person name="Gohl D.M."/>
        </authorList>
    </citation>
    <scope>NUCLEOTIDE SEQUENCE</scope>
    <source>
        <strain evidence="6">Duluth1</strain>
        <tissue evidence="6">Whole animal</tissue>
    </source>
</reference>
<evidence type="ECO:0000313" key="7">
    <source>
        <dbReference type="Proteomes" id="UP000828390"/>
    </source>
</evidence>
<dbReference type="AlphaFoldDB" id="A0A9D4IL46"/>
<accession>A0A9D4IL46</accession>
<dbReference type="PANTHER" id="PTHR20959:SF1">
    <property type="entry name" value="TRANSPORT AND GOLGI ORGANIZATION PROTEIN 6 HOMOLOG"/>
    <property type="match status" value="1"/>
</dbReference>
<dbReference type="InterPro" id="IPR019451">
    <property type="entry name" value="Rtp1_C1"/>
</dbReference>
<dbReference type="GO" id="GO:0009306">
    <property type="term" value="P:protein secretion"/>
    <property type="evidence" value="ECO:0007669"/>
    <property type="project" value="TreeGrafter"/>
</dbReference>
<feature type="domain" description="TANGO6 N-terminal" evidence="5">
    <location>
        <begin position="295"/>
        <end position="357"/>
    </location>
</feature>
<sequence>MEAPQHYPLPSDIILAINILVSANKASCGSDSDMTLLSILEANVKVFDQTLHHKKEFEALLQQWQQSSDEIEVSNFTRWTFVQYCLKCLDLLQSSLKRSLGEYEQALKSKQYTNNDHNPLMSPDTLSFSEQKVVKSCLQFVVCLGLCVNLEPGVGIPLHARSSFSPLVKSTDDTSVFNEERKESQLFQCVQVLMACVFNSALGTILLTEHLVDILAALLQLNHSAMIKSKASMSNHMVATSQGVKTVQESYQDLNPATVVDYVRKHNQQFENEIRTAESSSDTCMESQFDERVSTKDSPNYCETVLAELLHKVYPPLLVKTLLLLQGGPKPKNVVNKKPVIAVAPLWLRKECGRHLTNIVTRPRGVQSVLRGMLDMPGAATGMTEAHDWRKCDAVAKVIACCPLQAQSVDQYYSQVSPQLLELLAIEDRAVCRQFLRVACGTIVNMWTHNKGLAETHIFKPLLRPLIRCTEDQGDLAPGNIVVEEKELARCVDHCHKLFVTGSVECPGLVSNLQPVVLVLYELLLYTDQGIAAIKTSCKELVVAFLKKCDLQVALTCLKRMTFDSNTFDKSFPSMHQSLSFTHSSSGGVNVVVDNSISDPEYAPIDVPMSCIVSILKEVETTGLAGEFLVYMLQELTHIIEAEVPNVSNDQASSHSVLPEQMLLDIDRRHESLICNFEKQMKLLNLLASTCESLGPECIKNAQQTLVFVRATLSRGIQVCHNTEDIETEVFQSETLTMAMGLLTALLTGAFQLTDSDKTSMQELLPLLQEISVHHPESSVQEMATDIRIAIATHGAVWSDSNKTKEQYFKDISQKLKKEDKQMNTKGDKRSVKIEVLPDKSDHTAPSLSEQRNNVTDRASTVSGKEQCSSRSNTKSSETLCKDDFNGTIENMPVTQNVPFADVKVPPESESAVNKEVEREIQQVYKELCDSLVPVRGHGLIRLTHLVQNKRKLLKPRAETILKIFEENLDHSDSYMYLSAVNGLSTLCDVFPEMTVSRVCHLFSNRGNDLQSGEGSMVQRSPELRMKLGEILVKASRTLGDTLPSYRDLLLRSVLVGARDRESLVRASSLSNLGEICKHLGFSLGNVIHEVFECCSSVLQHDADPTVRKGAAQALTLLLQGLGGKTFQVLDSVLKPLYRLLKLSMTTEKDSGVKLHVNLALNELDDIMRVYLFPEQKLEKRIRVLDFD</sequence>
<evidence type="ECO:0000256" key="2">
    <source>
        <dbReference type="SAM" id="MobiDB-lite"/>
    </source>
</evidence>